<dbReference type="SUPFAM" id="SSF50199">
    <property type="entry name" value="Staphylococcal nuclease"/>
    <property type="match status" value="1"/>
</dbReference>
<keyword evidence="4" id="KW-0175">Coiled coil</keyword>
<name>A0A0C7NWU6_DEFTU</name>
<dbReference type="PATRIC" id="fig|1006576.9.peg.497"/>
<evidence type="ECO:0000313" key="6">
    <source>
        <dbReference type="EMBL" id="CEP77828.1"/>
    </source>
</evidence>
<dbReference type="GO" id="GO:0004519">
    <property type="term" value="F:endonuclease activity"/>
    <property type="evidence" value="ECO:0007669"/>
    <property type="project" value="UniProtKB-KW"/>
</dbReference>
<keyword evidence="3" id="KW-0378">Hydrolase</keyword>
<keyword evidence="1" id="KW-0540">Nuclease</keyword>
<dbReference type="PANTHER" id="PTHR12302:SF3">
    <property type="entry name" value="SERINE_THREONINE-PROTEIN KINASE 31"/>
    <property type="match status" value="1"/>
</dbReference>
<gene>
    <name evidence="6" type="ORF">DTL3_0506</name>
</gene>
<dbReference type="Gene3D" id="2.40.50.90">
    <property type="match status" value="1"/>
</dbReference>
<evidence type="ECO:0000313" key="7">
    <source>
        <dbReference type="Proteomes" id="UP000032809"/>
    </source>
</evidence>
<dbReference type="GO" id="GO:0016787">
    <property type="term" value="F:hydrolase activity"/>
    <property type="evidence" value="ECO:0007669"/>
    <property type="project" value="UniProtKB-KW"/>
</dbReference>
<dbReference type="PANTHER" id="PTHR12302">
    <property type="entry name" value="EBNA2 BINDING PROTEIN P100"/>
    <property type="match status" value="1"/>
</dbReference>
<dbReference type="InterPro" id="IPR035437">
    <property type="entry name" value="SNase_OB-fold_sf"/>
</dbReference>
<keyword evidence="7" id="KW-1185">Reference proteome</keyword>
<evidence type="ECO:0000256" key="2">
    <source>
        <dbReference type="ARBA" id="ARBA00022759"/>
    </source>
</evidence>
<feature type="coiled-coil region" evidence="4">
    <location>
        <begin position="28"/>
        <end position="58"/>
    </location>
</feature>
<sequence>MKKFITFFTLIIFTFTLFSQSLFDITSIESNIERLKAYEEIVEQLNEIESEENDLKKLDLYDKFFEEKLLKIPISLEKGVVTRVIDGDTVEIEIDGKIYKTRFIGIDTPESTTKIEPFGLEASLFTTKELLGKTVYLEKDVSETDRYGRLLRYIWLEPPNEINDLEIRTKMFNAILLLNGFAKISTFPPDVKYEEYFLTYSKEAQDNNLGLWALSEKLTSDATNFATLTDTSTPTQKVYVDTEGKGLIKGNINSKGEKIYHMPGGLYYEQTIPEIWFKTEQEAQSAGFRKSKK</sequence>
<evidence type="ECO:0000256" key="4">
    <source>
        <dbReference type="SAM" id="Coils"/>
    </source>
</evidence>
<evidence type="ECO:0000256" key="3">
    <source>
        <dbReference type="ARBA" id="ARBA00022801"/>
    </source>
</evidence>
<dbReference type="RefSeq" id="WP_052670291.1">
    <property type="nucleotide sequence ID" value="NZ_LN824141.1"/>
</dbReference>
<proteinExistence type="predicted"/>
<dbReference type="KEGG" id="dtn:DTL3_0506"/>
<dbReference type="Proteomes" id="UP000032809">
    <property type="component" value="Chromosome I"/>
</dbReference>
<dbReference type="PROSITE" id="PS50830">
    <property type="entry name" value="TNASE_3"/>
    <property type="match status" value="1"/>
</dbReference>
<dbReference type="EMBL" id="LN824141">
    <property type="protein sequence ID" value="CEP77828.1"/>
    <property type="molecule type" value="Genomic_DNA"/>
</dbReference>
<dbReference type="OrthoDB" id="4376109at2"/>
<dbReference type="SMART" id="SM00318">
    <property type="entry name" value="SNc"/>
    <property type="match status" value="1"/>
</dbReference>
<feature type="domain" description="TNase-like" evidence="5">
    <location>
        <begin position="75"/>
        <end position="214"/>
    </location>
</feature>
<accession>A0A0C7NWU6</accession>
<dbReference type="AlphaFoldDB" id="A0A0C7NWU6"/>
<dbReference type="STRING" id="1006576.DTL3_0506"/>
<protein>
    <recommendedName>
        <fullName evidence="5">TNase-like domain-containing protein</fullName>
    </recommendedName>
</protein>
<reference evidence="7" key="1">
    <citation type="submission" date="2014-11" db="EMBL/GenBank/DDBJ databases">
        <authorList>
            <person name="Wibberg D."/>
        </authorList>
    </citation>
    <scope>NUCLEOTIDE SEQUENCE [LARGE SCALE GENOMIC DNA]</scope>
    <source>
        <strain evidence="7">L3</strain>
    </source>
</reference>
<dbReference type="InterPro" id="IPR016071">
    <property type="entry name" value="Staphylococal_nuclease_OB-fold"/>
</dbReference>
<evidence type="ECO:0000256" key="1">
    <source>
        <dbReference type="ARBA" id="ARBA00022722"/>
    </source>
</evidence>
<dbReference type="Pfam" id="PF00565">
    <property type="entry name" value="SNase"/>
    <property type="match status" value="1"/>
</dbReference>
<evidence type="ECO:0000259" key="5">
    <source>
        <dbReference type="PROSITE" id="PS50830"/>
    </source>
</evidence>
<dbReference type="HOGENOM" id="CLU_046484_5_0_0"/>
<organism evidence="6 7">
    <name type="scientific">Defluviitoga tunisiensis</name>
    <dbReference type="NCBI Taxonomy" id="1006576"/>
    <lineage>
        <taxon>Bacteria</taxon>
        <taxon>Thermotogati</taxon>
        <taxon>Thermotogota</taxon>
        <taxon>Thermotogae</taxon>
        <taxon>Petrotogales</taxon>
        <taxon>Petrotogaceae</taxon>
        <taxon>Defluviitoga</taxon>
    </lineage>
</organism>
<keyword evidence="2" id="KW-0255">Endonuclease</keyword>